<evidence type="ECO:0000313" key="3">
    <source>
        <dbReference type="Proteomes" id="UP000003781"/>
    </source>
</evidence>
<protein>
    <submittedName>
        <fullName evidence="2">Uncharacterized protein</fullName>
    </submittedName>
</protein>
<gene>
    <name evidence="2" type="ORF">CY0110_09296</name>
</gene>
<sequence length="78" mass="8535">MNNKTSINSTQKIFVNISLICLGISANATFFSLMVTFLLGTVVLGWLGSQKDKFTLNTENISKKAEKKAISSGINQHK</sequence>
<evidence type="ECO:0000256" key="1">
    <source>
        <dbReference type="SAM" id="Phobius"/>
    </source>
</evidence>
<reference evidence="2 3" key="1">
    <citation type="submission" date="2007-03" db="EMBL/GenBank/DDBJ databases">
        <authorList>
            <person name="Stal L."/>
            <person name="Ferriera S."/>
            <person name="Johnson J."/>
            <person name="Kravitz S."/>
            <person name="Beeson K."/>
            <person name="Sutton G."/>
            <person name="Rogers Y.-H."/>
            <person name="Friedman R."/>
            <person name="Frazier M."/>
            <person name="Venter J.C."/>
        </authorList>
    </citation>
    <scope>NUCLEOTIDE SEQUENCE [LARGE SCALE GENOMIC DNA]</scope>
    <source>
        <strain evidence="2 3">CCY0110</strain>
    </source>
</reference>
<dbReference type="OrthoDB" id="583091at2"/>
<feature type="transmembrane region" description="Helical" evidence="1">
    <location>
        <begin position="13"/>
        <end position="46"/>
    </location>
</feature>
<dbReference type="RefSeq" id="WP_008277392.1">
    <property type="nucleotide sequence ID" value="NZ_AAXW01000042.1"/>
</dbReference>
<keyword evidence="3" id="KW-1185">Reference proteome</keyword>
<keyword evidence="1" id="KW-0472">Membrane</keyword>
<comment type="caution">
    <text evidence="2">The sequence shown here is derived from an EMBL/GenBank/DDBJ whole genome shotgun (WGS) entry which is preliminary data.</text>
</comment>
<name>A3IVI2_9CHRO</name>
<keyword evidence="1" id="KW-0812">Transmembrane</keyword>
<proteinExistence type="predicted"/>
<evidence type="ECO:0000313" key="2">
    <source>
        <dbReference type="EMBL" id="EAZ89554.1"/>
    </source>
</evidence>
<keyword evidence="1" id="KW-1133">Transmembrane helix</keyword>
<dbReference type="EMBL" id="AAXW01000042">
    <property type="protein sequence ID" value="EAZ89554.1"/>
    <property type="molecule type" value="Genomic_DNA"/>
</dbReference>
<dbReference type="Proteomes" id="UP000003781">
    <property type="component" value="Unassembled WGS sequence"/>
</dbReference>
<dbReference type="eggNOG" id="ENOG50317VD">
    <property type="taxonomic scope" value="Bacteria"/>
</dbReference>
<accession>A3IVI2</accession>
<dbReference type="AlphaFoldDB" id="A3IVI2"/>
<organism evidence="2 3">
    <name type="scientific">Crocosphaera chwakensis CCY0110</name>
    <dbReference type="NCBI Taxonomy" id="391612"/>
    <lineage>
        <taxon>Bacteria</taxon>
        <taxon>Bacillati</taxon>
        <taxon>Cyanobacteriota</taxon>
        <taxon>Cyanophyceae</taxon>
        <taxon>Oscillatoriophycideae</taxon>
        <taxon>Chroococcales</taxon>
        <taxon>Aphanothecaceae</taxon>
        <taxon>Crocosphaera</taxon>
        <taxon>Crocosphaera chwakensis</taxon>
    </lineage>
</organism>